<dbReference type="Gene3D" id="1.20.1420.10">
    <property type="entry name" value="Talin, central domain"/>
    <property type="match status" value="1"/>
</dbReference>
<dbReference type="OrthoDB" id="41588at2759"/>
<dbReference type="InterPro" id="IPR026907">
    <property type="entry name" value="GCIP-like"/>
</dbReference>
<dbReference type="GO" id="GO:0005634">
    <property type="term" value="C:nucleus"/>
    <property type="evidence" value="ECO:0007669"/>
    <property type="project" value="TreeGrafter"/>
</dbReference>
<protein>
    <recommendedName>
        <fullName evidence="1">Cyclin-D1-binding protein 1-like N-terminal domain-containing protein</fullName>
    </recommendedName>
</protein>
<evidence type="ECO:0000259" key="1">
    <source>
        <dbReference type="Pfam" id="PF13324"/>
    </source>
</evidence>
<evidence type="ECO:0000313" key="2">
    <source>
        <dbReference type="EMBL" id="KZV93368.1"/>
    </source>
</evidence>
<dbReference type="PANTHER" id="PTHR15492:SF1">
    <property type="entry name" value="CYCLIN-D1-BINDING PROTEIN 1"/>
    <property type="match status" value="1"/>
</dbReference>
<dbReference type="PANTHER" id="PTHR15492">
    <property type="entry name" value="CYCLIN D1-BINDING PROTEIN 1"/>
    <property type="match status" value="1"/>
</dbReference>
<accession>A0A165IGF2</accession>
<proteinExistence type="predicted"/>
<dbReference type="Pfam" id="PF13324">
    <property type="entry name" value="GCIP_N"/>
    <property type="match status" value="1"/>
</dbReference>
<dbReference type="Proteomes" id="UP000077266">
    <property type="component" value="Unassembled WGS sequence"/>
</dbReference>
<evidence type="ECO:0000313" key="3">
    <source>
        <dbReference type="Proteomes" id="UP000077266"/>
    </source>
</evidence>
<organism evidence="2 3">
    <name type="scientific">Exidia glandulosa HHB12029</name>
    <dbReference type="NCBI Taxonomy" id="1314781"/>
    <lineage>
        <taxon>Eukaryota</taxon>
        <taxon>Fungi</taxon>
        <taxon>Dikarya</taxon>
        <taxon>Basidiomycota</taxon>
        <taxon>Agaricomycotina</taxon>
        <taxon>Agaricomycetes</taxon>
        <taxon>Auriculariales</taxon>
        <taxon>Exidiaceae</taxon>
        <taxon>Exidia</taxon>
    </lineage>
</organism>
<dbReference type="EMBL" id="KV425991">
    <property type="protein sequence ID" value="KZV93368.1"/>
    <property type="molecule type" value="Genomic_DNA"/>
</dbReference>
<dbReference type="Gene3D" id="1.20.1410.10">
    <property type="entry name" value="I/LWEQ domain"/>
    <property type="match status" value="1"/>
</dbReference>
<sequence>MASSAPPNAHAQVAAALAAAAQTASAGLDALAASSDPQISPDDEHEPAVLRKDLISIMTLLYNAVTKIALALRPGQSNGPEYAASLQPTKDLGSATVALAACASLFSSASHGPALRTHARNLASDVLRAVQQLASSLDDQDEDLYVRTGAVHDAIDRARAQMPASELDAVRDVFKANQACLDDGIPEVQELMEEDGTSDEPDGWDELAEEFGDDFAPSKLTPEERQRVKDVSYYSVHSTALASDVSKMYPLLKIVVQLHKKVMTDHLVAKADAASALPIAHLAALQPLSTQILMRFEDLVSALYGPQDTAAVDTALSAMLETARSLKPLLIPSDGQDLAAKVEQLDLNGTASVPAVESKSTRWFRLCFIQIDKIAQTLRPT</sequence>
<name>A0A165IGF2_EXIGL</name>
<reference evidence="2 3" key="1">
    <citation type="journal article" date="2016" name="Mol. Biol. Evol.">
        <title>Comparative Genomics of Early-Diverging Mushroom-Forming Fungi Provides Insights into the Origins of Lignocellulose Decay Capabilities.</title>
        <authorList>
            <person name="Nagy L.G."/>
            <person name="Riley R."/>
            <person name="Tritt A."/>
            <person name="Adam C."/>
            <person name="Daum C."/>
            <person name="Floudas D."/>
            <person name="Sun H."/>
            <person name="Yadav J.S."/>
            <person name="Pangilinan J."/>
            <person name="Larsson K.H."/>
            <person name="Matsuura K."/>
            <person name="Barry K."/>
            <person name="Labutti K."/>
            <person name="Kuo R."/>
            <person name="Ohm R.A."/>
            <person name="Bhattacharya S.S."/>
            <person name="Shirouzu T."/>
            <person name="Yoshinaga Y."/>
            <person name="Martin F.M."/>
            <person name="Grigoriev I.V."/>
            <person name="Hibbett D.S."/>
        </authorList>
    </citation>
    <scope>NUCLEOTIDE SEQUENCE [LARGE SCALE GENOMIC DNA]</scope>
    <source>
        <strain evidence="2 3">HHB12029</strain>
    </source>
</reference>
<gene>
    <name evidence="2" type="ORF">EXIGLDRAFT_768140</name>
</gene>
<keyword evidence="3" id="KW-1185">Reference proteome</keyword>
<feature type="domain" description="Cyclin-D1-binding protein 1-like N-terminal" evidence="1">
    <location>
        <begin position="54"/>
        <end position="193"/>
    </location>
</feature>
<dbReference type="STRING" id="1314781.A0A165IGF2"/>
<dbReference type="InterPro" id="IPR049317">
    <property type="entry name" value="GCIP-like_N"/>
</dbReference>
<dbReference type="AlphaFoldDB" id="A0A165IGF2"/>
<dbReference type="InParanoid" id="A0A165IGF2"/>